<reference evidence="3 6" key="1">
    <citation type="submission" date="2016-08" db="EMBL/GenBank/DDBJ databases">
        <title>Candidatus Dactylopiibacterium carminicum genome sequence.</title>
        <authorList>
            <person name="Ramirez-Puebla S.T."/>
            <person name="Ormeno-Orrillo E."/>
            <person name="Vera-Ponce De Leon A."/>
            <person name="Luis L."/>
            <person name="Sanchez-Flores A."/>
            <person name="Monica R."/>
            <person name="Martinez-Romero E."/>
        </authorList>
    </citation>
    <scope>NUCLEOTIDE SEQUENCE [LARGE SCALE GENOMIC DNA]</scope>
    <source>
        <strain evidence="3">END1</strain>
    </source>
</reference>
<gene>
    <name evidence="3" type="ORF">BGI27_13735</name>
    <name evidence="4" type="ORF">CGU29_13665</name>
</gene>
<dbReference type="AlphaFoldDB" id="A0A272EPB0"/>
<dbReference type="EMBL" id="NMRN01000052">
    <property type="protein sequence ID" value="PAS91965.1"/>
    <property type="molecule type" value="Genomic_DNA"/>
</dbReference>
<evidence type="ECO:0000259" key="2">
    <source>
        <dbReference type="Pfam" id="PF03364"/>
    </source>
</evidence>
<keyword evidence="6" id="KW-1185">Reference proteome</keyword>
<evidence type="ECO:0000313" key="5">
    <source>
        <dbReference type="Proteomes" id="UP000216107"/>
    </source>
</evidence>
<dbReference type="Gene3D" id="3.30.530.20">
    <property type="match status" value="1"/>
</dbReference>
<feature type="domain" description="Coenzyme Q-binding protein COQ10 START" evidence="2">
    <location>
        <begin position="10"/>
        <end position="134"/>
    </location>
</feature>
<accession>A0A272EPB0</accession>
<organism evidence="4 5">
    <name type="scientific">Candidatus Dactylopiibacterium carminicum</name>
    <dbReference type="NCBI Taxonomy" id="857335"/>
    <lineage>
        <taxon>Bacteria</taxon>
        <taxon>Pseudomonadati</taxon>
        <taxon>Pseudomonadota</taxon>
        <taxon>Betaproteobacteria</taxon>
        <taxon>Rhodocyclales</taxon>
        <taxon>Rhodocyclaceae</taxon>
        <taxon>Candidatus Dactylopiibacterium</taxon>
    </lineage>
</organism>
<evidence type="ECO:0000313" key="4">
    <source>
        <dbReference type="EMBL" id="PAS91965.1"/>
    </source>
</evidence>
<name>A0A272EPB0_9RHOO</name>
<dbReference type="InterPro" id="IPR023393">
    <property type="entry name" value="START-like_dom_sf"/>
</dbReference>
<sequence>MAQIQKSVLVEHSADDMYRLVNGVEDYPAFLPWCAGADVSGRSDTGLLATLHINYHGIKAHFSTVNENEPGRSIRMRLREGPFRQLDGEWRFTPLGEAACKVEFALHYEFSGHLLEKVLGPVFNHIANSFVEAFVKRAEQLVREKRS</sequence>
<dbReference type="InterPro" id="IPR005031">
    <property type="entry name" value="COQ10_START"/>
</dbReference>
<dbReference type="SUPFAM" id="SSF55961">
    <property type="entry name" value="Bet v1-like"/>
    <property type="match status" value="1"/>
</dbReference>
<proteinExistence type="inferred from homology"/>
<dbReference type="CDD" id="cd07813">
    <property type="entry name" value="COQ10p_like"/>
    <property type="match status" value="1"/>
</dbReference>
<dbReference type="OrthoDB" id="9804759at2"/>
<keyword evidence="4" id="KW-0830">Ubiquinone</keyword>
<dbReference type="Proteomes" id="UP000216107">
    <property type="component" value="Unassembled WGS sequence"/>
</dbReference>
<evidence type="ECO:0000256" key="1">
    <source>
        <dbReference type="ARBA" id="ARBA00008918"/>
    </source>
</evidence>
<dbReference type="EMBL" id="MDUX01000052">
    <property type="protein sequence ID" value="KAF7598353.1"/>
    <property type="molecule type" value="Genomic_DNA"/>
</dbReference>
<comment type="caution">
    <text evidence="4">The sequence shown here is derived from an EMBL/GenBank/DDBJ whole genome shotgun (WGS) entry which is preliminary data.</text>
</comment>
<dbReference type="GO" id="GO:0045333">
    <property type="term" value="P:cellular respiration"/>
    <property type="evidence" value="ECO:0007669"/>
    <property type="project" value="InterPro"/>
</dbReference>
<dbReference type="RefSeq" id="WP_095525434.1">
    <property type="nucleotide sequence ID" value="NZ_MDUX01000052.1"/>
</dbReference>
<dbReference type="GO" id="GO:0048039">
    <property type="term" value="F:ubiquinone binding"/>
    <property type="evidence" value="ECO:0007669"/>
    <property type="project" value="InterPro"/>
</dbReference>
<dbReference type="InterPro" id="IPR044996">
    <property type="entry name" value="COQ10-like"/>
</dbReference>
<dbReference type="PANTHER" id="PTHR12901:SF10">
    <property type="entry name" value="COENZYME Q-BINDING PROTEIN COQ10, MITOCHONDRIAL"/>
    <property type="match status" value="1"/>
</dbReference>
<evidence type="ECO:0000313" key="6">
    <source>
        <dbReference type="Proteomes" id="UP000623509"/>
    </source>
</evidence>
<dbReference type="PANTHER" id="PTHR12901">
    <property type="entry name" value="SPERM PROTEIN HOMOLOG"/>
    <property type="match status" value="1"/>
</dbReference>
<evidence type="ECO:0000313" key="3">
    <source>
        <dbReference type="EMBL" id="KAF7598353.1"/>
    </source>
</evidence>
<comment type="similarity">
    <text evidence="1">Belongs to the ribosome association toxin RatA family.</text>
</comment>
<dbReference type="Pfam" id="PF03364">
    <property type="entry name" value="Polyketide_cyc"/>
    <property type="match status" value="1"/>
</dbReference>
<protein>
    <submittedName>
        <fullName evidence="4">Ubiquinone-binding protein</fullName>
    </submittedName>
</protein>
<reference evidence="4 5" key="2">
    <citation type="submission" date="2017-07" db="EMBL/GenBank/DDBJ databases">
        <title>Candidatus Dactylopiibacterium carminicum, a nitrogen-fixing symbiont of the cochineal insect Dactylopius coccus and Dactylopius opuntiae (Hemiptera: Coccoidea: Dactylopiidae).</title>
        <authorList>
            <person name="Vera A."/>
        </authorList>
    </citation>
    <scope>NUCLEOTIDE SEQUENCE [LARGE SCALE GENOMIC DNA]</scope>
    <source>
        <strain evidence="4 5">NFDCM</strain>
    </source>
</reference>
<dbReference type="Proteomes" id="UP000623509">
    <property type="component" value="Unassembled WGS sequence"/>
</dbReference>